<evidence type="ECO:0000313" key="2">
    <source>
        <dbReference type="Proteomes" id="UP001156905"/>
    </source>
</evidence>
<accession>A0ABQ6B7B5</accession>
<protein>
    <recommendedName>
        <fullName evidence="3">SGNH hydrolase-type esterase domain-containing protein</fullName>
    </recommendedName>
</protein>
<dbReference type="InterPro" id="IPR057572">
    <property type="entry name" value="NonGDSL"/>
</dbReference>
<proteinExistence type="predicted"/>
<dbReference type="InterPro" id="IPR051532">
    <property type="entry name" value="Ester_Hydrolysis_Enzymes"/>
</dbReference>
<reference evidence="2" key="1">
    <citation type="journal article" date="2019" name="Int. J. Syst. Evol. Microbiol.">
        <title>The Global Catalogue of Microorganisms (GCM) 10K type strain sequencing project: providing services to taxonomists for standard genome sequencing and annotation.</title>
        <authorList>
            <consortium name="The Broad Institute Genomics Platform"/>
            <consortium name="The Broad Institute Genome Sequencing Center for Infectious Disease"/>
            <person name="Wu L."/>
            <person name="Ma J."/>
        </authorList>
    </citation>
    <scope>NUCLEOTIDE SEQUENCE [LARGE SCALE GENOMIC DNA]</scope>
    <source>
        <strain evidence="2">NBRC 102520</strain>
    </source>
</reference>
<evidence type="ECO:0008006" key="3">
    <source>
        <dbReference type="Google" id="ProtNLM"/>
    </source>
</evidence>
<dbReference type="RefSeq" id="WP_284273107.1">
    <property type="nucleotide sequence ID" value="NZ_BSOW01000032.1"/>
</dbReference>
<dbReference type="Proteomes" id="UP001156905">
    <property type="component" value="Unassembled WGS sequence"/>
</dbReference>
<dbReference type="EMBL" id="BSOW01000032">
    <property type="protein sequence ID" value="GLR90299.1"/>
    <property type="molecule type" value="Genomic_DNA"/>
</dbReference>
<dbReference type="Gene3D" id="3.40.50.1110">
    <property type="entry name" value="SGNH hydrolase"/>
    <property type="match status" value="1"/>
</dbReference>
<dbReference type="Pfam" id="PF25182">
    <property type="entry name" value="NonGDSL"/>
    <property type="match status" value="1"/>
</dbReference>
<dbReference type="InterPro" id="IPR036514">
    <property type="entry name" value="SGNH_hydro_sf"/>
</dbReference>
<dbReference type="PANTHER" id="PTHR30383">
    <property type="entry name" value="THIOESTERASE 1/PROTEASE 1/LYSOPHOSPHOLIPASE L1"/>
    <property type="match status" value="1"/>
</dbReference>
<evidence type="ECO:0000313" key="1">
    <source>
        <dbReference type="EMBL" id="GLR90299.1"/>
    </source>
</evidence>
<comment type="caution">
    <text evidence="1">The sequence shown here is derived from an EMBL/GenBank/DDBJ whole genome shotgun (WGS) entry which is preliminary data.</text>
</comment>
<dbReference type="PANTHER" id="PTHR30383:SF5">
    <property type="entry name" value="SGNH HYDROLASE-TYPE ESTERASE DOMAIN-CONTAINING PROTEIN"/>
    <property type="match status" value="1"/>
</dbReference>
<dbReference type="SUPFAM" id="SSF52266">
    <property type="entry name" value="SGNH hydrolase"/>
    <property type="match status" value="1"/>
</dbReference>
<keyword evidence="2" id="KW-1185">Reference proteome</keyword>
<sequence>MSETLNCDTPPDLTSLGQRLPRLAEALEGTGDISIVAIGSSSTFGEGASPGNGYVDKLATALASRFPGRKINMHNAGVNGDEAPNEAARFKKEVISFNPALVIWQVGTNAAWKDYFLDDVGAAIIRGIDHLSKTNADLVLMNLQYAPALLQKDETPTAATQEMLRIIETIAAAHDVALFRRFEIMRYWHVKRGIPIDQMISNFDGYWLHQNDWSYNCIAQALCDSLAEAAVPD</sequence>
<name>A0ABQ6B7B5_9BRAD</name>
<organism evidence="1 2">
    <name type="scientific">Bradyrhizobium iriomotense</name>
    <dbReference type="NCBI Taxonomy" id="441950"/>
    <lineage>
        <taxon>Bacteria</taxon>
        <taxon>Pseudomonadati</taxon>
        <taxon>Pseudomonadota</taxon>
        <taxon>Alphaproteobacteria</taxon>
        <taxon>Hyphomicrobiales</taxon>
        <taxon>Nitrobacteraceae</taxon>
        <taxon>Bradyrhizobium</taxon>
    </lineage>
</organism>
<gene>
    <name evidence="1" type="ORF">GCM10007857_70130</name>
</gene>